<sequence length="179" mass="20618">MMSWSITSKYPSRDVESHSRYSSTWGTRHAWHTLFNYANLFLCEERGVAGGIVWLIQTRPEYGKQHSREGGGPPLACMYAAAKYTFPMFSTKLIRRRPTCGHSKNEHCECTHAPGMEIAHASELGLYFRTHYNLPCFINLSMLDRRLWRLLPPPVPSKVMKGCERLPTMSRRRPKISEA</sequence>
<dbReference type="Proteomes" id="UP001367508">
    <property type="component" value="Unassembled WGS sequence"/>
</dbReference>
<name>A0AAN9QRL7_CANGL</name>
<reference evidence="1 2" key="1">
    <citation type="submission" date="2024-01" db="EMBL/GenBank/DDBJ databases">
        <title>The genomes of 5 underutilized Papilionoideae crops provide insights into root nodulation and disease resistanc.</title>
        <authorList>
            <person name="Jiang F."/>
        </authorList>
    </citation>
    <scope>NUCLEOTIDE SEQUENCE [LARGE SCALE GENOMIC DNA]</scope>
    <source>
        <strain evidence="1">LVBAO_FW01</strain>
        <tissue evidence="1">Leaves</tissue>
    </source>
</reference>
<comment type="caution">
    <text evidence="1">The sequence shown here is derived from an EMBL/GenBank/DDBJ whole genome shotgun (WGS) entry which is preliminary data.</text>
</comment>
<protein>
    <submittedName>
        <fullName evidence="1">Uncharacterized protein</fullName>
    </submittedName>
</protein>
<gene>
    <name evidence="1" type="ORF">VNO77_15998</name>
</gene>
<proteinExistence type="predicted"/>
<accession>A0AAN9QRL7</accession>
<evidence type="ECO:0000313" key="2">
    <source>
        <dbReference type="Proteomes" id="UP001367508"/>
    </source>
</evidence>
<dbReference type="EMBL" id="JAYMYQ010000003">
    <property type="protein sequence ID" value="KAK7345394.1"/>
    <property type="molecule type" value="Genomic_DNA"/>
</dbReference>
<keyword evidence="2" id="KW-1185">Reference proteome</keyword>
<organism evidence="1 2">
    <name type="scientific">Canavalia gladiata</name>
    <name type="common">Sword bean</name>
    <name type="synonym">Dolichos gladiatus</name>
    <dbReference type="NCBI Taxonomy" id="3824"/>
    <lineage>
        <taxon>Eukaryota</taxon>
        <taxon>Viridiplantae</taxon>
        <taxon>Streptophyta</taxon>
        <taxon>Embryophyta</taxon>
        <taxon>Tracheophyta</taxon>
        <taxon>Spermatophyta</taxon>
        <taxon>Magnoliopsida</taxon>
        <taxon>eudicotyledons</taxon>
        <taxon>Gunneridae</taxon>
        <taxon>Pentapetalae</taxon>
        <taxon>rosids</taxon>
        <taxon>fabids</taxon>
        <taxon>Fabales</taxon>
        <taxon>Fabaceae</taxon>
        <taxon>Papilionoideae</taxon>
        <taxon>50 kb inversion clade</taxon>
        <taxon>NPAAA clade</taxon>
        <taxon>indigoferoid/millettioid clade</taxon>
        <taxon>Phaseoleae</taxon>
        <taxon>Canavalia</taxon>
    </lineage>
</organism>
<evidence type="ECO:0000313" key="1">
    <source>
        <dbReference type="EMBL" id="KAK7345394.1"/>
    </source>
</evidence>
<dbReference type="AlphaFoldDB" id="A0AAN9QRL7"/>